<keyword evidence="11" id="KW-0010">Activator</keyword>
<evidence type="ECO:0000256" key="4">
    <source>
        <dbReference type="ARBA" id="ARBA00005586"/>
    </source>
</evidence>
<dbReference type="InterPro" id="IPR013800">
    <property type="entry name" value="STAT_TF_alpha"/>
</dbReference>
<dbReference type="Gene3D" id="1.10.238.10">
    <property type="entry name" value="EF-hand"/>
    <property type="match status" value="1"/>
</dbReference>
<evidence type="ECO:0000256" key="12">
    <source>
        <dbReference type="ARBA" id="ARBA00023163"/>
    </source>
</evidence>
<dbReference type="Gene3D" id="1.20.1050.20">
    <property type="entry name" value="STAT transcription factor, all-alpha domain"/>
    <property type="match status" value="1"/>
</dbReference>
<comment type="subcellular location">
    <subcellularLocation>
        <location evidence="3">Cytoplasm</location>
    </subcellularLocation>
    <subcellularLocation>
        <location evidence="2">Nucleus</location>
    </subcellularLocation>
</comment>
<dbReference type="FunFam" id="1.10.532.10:FF:000002">
    <property type="entry name" value="Signal transducer and activator of transcription"/>
    <property type="match status" value="1"/>
</dbReference>
<dbReference type="GO" id="GO:0003677">
    <property type="term" value="F:DNA binding"/>
    <property type="evidence" value="ECO:0007669"/>
    <property type="project" value="UniProtKB-KW"/>
</dbReference>
<dbReference type="Pfam" id="PF21354">
    <property type="entry name" value="STAT_linker"/>
    <property type="match status" value="1"/>
</dbReference>
<dbReference type="Pfam" id="PF01017">
    <property type="entry name" value="STAT_alpha"/>
    <property type="match status" value="1"/>
</dbReference>
<dbReference type="InterPro" id="IPR035886">
    <property type="entry name" value="STAT5b_SH2"/>
</dbReference>
<keyword evidence="9" id="KW-0805">Transcription regulation</keyword>
<comment type="function">
    <text evidence="1">Carries out a dual function: signal transduction and activation of transcription. Mediates cellular responses to the cytokine KITLG/SCF and other growth factors. Binds to the GAS element and activates PRL-induced transcription. Positively regulates hematopoietic/erythroid differentiation.</text>
</comment>
<dbReference type="InterPro" id="IPR001217">
    <property type="entry name" value="STAT"/>
</dbReference>
<dbReference type="CDD" id="cd16849">
    <property type="entry name" value="STAT5_DBD"/>
    <property type="match status" value="1"/>
</dbReference>
<dbReference type="InterPro" id="IPR056985">
    <property type="entry name" value="GH3_N"/>
</dbReference>
<evidence type="ECO:0000256" key="7">
    <source>
        <dbReference type="ARBA" id="ARBA00022553"/>
    </source>
</evidence>
<comment type="similarity">
    <text evidence="4">Belongs to the transcription factor STAT family.</text>
</comment>
<dbReference type="SUPFAM" id="SSF48092">
    <property type="entry name" value="Transcription factor STAT-4 N-domain"/>
    <property type="match status" value="1"/>
</dbReference>
<dbReference type="eggNOG" id="KOG3667">
    <property type="taxonomic scope" value="Eukaryota"/>
</dbReference>
<keyword evidence="17" id="KW-1185">Reference proteome</keyword>
<dbReference type="Pfam" id="PF00017">
    <property type="entry name" value="SH2"/>
    <property type="match status" value="1"/>
</dbReference>
<dbReference type="EMBL" id="KB320933">
    <property type="protein sequence ID" value="ELW54970.1"/>
    <property type="molecule type" value="Genomic_DNA"/>
</dbReference>
<dbReference type="FunFam" id="3.30.505.10:FF:000025">
    <property type="entry name" value="Signal transducer and activator of transcription"/>
    <property type="match status" value="1"/>
</dbReference>
<dbReference type="InterPro" id="IPR036860">
    <property type="entry name" value="SH2_dom_sf"/>
</dbReference>
<dbReference type="FunCoup" id="L9JWK9">
    <property type="interactions" value="2592"/>
</dbReference>
<dbReference type="FunFam" id="1.20.1050.20:FF:000009">
    <property type="entry name" value="Signal transducer and activator of transcription 5"/>
    <property type="match status" value="1"/>
</dbReference>
<dbReference type="Pfam" id="PF23572">
    <property type="entry name" value="GH3_C"/>
    <property type="match status" value="1"/>
</dbReference>
<dbReference type="FunFam" id="2.60.40.630:FF:000002">
    <property type="entry name" value="Signal transducer and activator of transcription"/>
    <property type="match status" value="1"/>
</dbReference>
<keyword evidence="6" id="KW-0963">Cytoplasm</keyword>
<dbReference type="InterPro" id="IPR015988">
    <property type="entry name" value="STAT_TF_CC"/>
</dbReference>
<evidence type="ECO:0000256" key="6">
    <source>
        <dbReference type="ARBA" id="ARBA00022490"/>
    </source>
</evidence>
<dbReference type="InterPro" id="IPR055378">
    <property type="entry name" value="GH3_C"/>
</dbReference>
<dbReference type="InterPro" id="IPR008967">
    <property type="entry name" value="p53-like_TF_DNA-bd_sf"/>
</dbReference>
<dbReference type="PANTHER" id="PTHR11801">
    <property type="entry name" value="SIGNAL TRANSDUCER AND ACTIVATOR OF TRANSCRIPTION"/>
    <property type="match status" value="1"/>
</dbReference>
<dbReference type="SMART" id="SM00252">
    <property type="entry name" value="SH2"/>
    <property type="match status" value="1"/>
</dbReference>
<dbReference type="Proteomes" id="UP000011518">
    <property type="component" value="Unassembled WGS sequence"/>
</dbReference>
<dbReference type="CDD" id="cd16855">
    <property type="entry name" value="STAT5_CCD"/>
    <property type="match status" value="1"/>
</dbReference>
<proteinExistence type="inferred from homology"/>
<evidence type="ECO:0000256" key="8">
    <source>
        <dbReference type="ARBA" id="ARBA00022999"/>
    </source>
</evidence>
<dbReference type="Pfam" id="PF23571">
    <property type="entry name" value="GH3_M"/>
    <property type="match status" value="1"/>
</dbReference>
<evidence type="ECO:0000313" key="17">
    <source>
        <dbReference type="Proteomes" id="UP000011518"/>
    </source>
</evidence>
<keyword evidence="8 14" id="KW-0727">SH2 domain</keyword>
<dbReference type="SMART" id="SM00964">
    <property type="entry name" value="STAT_int"/>
    <property type="match status" value="1"/>
</dbReference>
<dbReference type="InterPro" id="IPR035858">
    <property type="entry name" value="STAT5a/5b_DBD"/>
</dbReference>
<dbReference type="SUPFAM" id="SSF55550">
    <property type="entry name" value="SH2 domain"/>
    <property type="match status" value="1"/>
</dbReference>
<evidence type="ECO:0000256" key="5">
    <source>
        <dbReference type="ARBA" id="ARBA00019293"/>
    </source>
</evidence>
<feature type="domain" description="SH2" evidence="15">
    <location>
        <begin position="723"/>
        <end position="820"/>
    </location>
</feature>
<evidence type="ECO:0000256" key="14">
    <source>
        <dbReference type="PROSITE-ProRule" id="PRU00191"/>
    </source>
</evidence>
<dbReference type="InterPro" id="IPR055377">
    <property type="entry name" value="GH3_M"/>
</dbReference>
<dbReference type="InterPro" id="IPR036535">
    <property type="entry name" value="STAT_N_sf"/>
</dbReference>
<evidence type="ECO:0000256" key="13">
    <source>
        <dbReference type="ARBA" id="ARBA00023242"/>
    </source>
</evidence>
<dbReference type="GO" id="GO:0005634">
    <property type="term" value="C:nucleus"/>
    <property type="evidence" value="ECO:0007669"/>
    <property type="project" value="UniProtKB-SubCell"/>
</dbReference>
<evidence type="ECO:0000313" key="16">
    <source>
        <dbReference type="EMBL" id="ELW54970.1"/>
    </source>
</evidence>
<accession>L9JWK9</accession>
<dbReference type="InterPro" id="IPR048988">
    <property type="entry name" value="STAT_linker"/>
</dbReference>
<dbReference type="Gene3D" id="2.60.40.630">
    <property type="entry name" value="STAT transcription factor, DNA-binding domain"/>
    <property type="match status" value="2"/>
</dbReference>
<evidence type="ECO:0000256" key="9">
    <source>
        <dbReference type="ARBA" id="ARBA00023015"/>
    </source>
</evidence>
<reference evidence="17" key="1">
    <citation type="submission" date="2012-07" db="EMBL/GenBank/DDBJ databases">
        <title>Genome of the Chinese tree shrew, a rising model animal genetically related to primates.</title>
        <authorList>
            <person name="Zhang G."/>
            <person name="Fan Y."/>
            <person name="Yao Y."/>
            <person name="Huang Z."/>
        </authorList>
    </citation>
    <scope>NUCLEOTIDE SEQUENCE [LARGE SCALE GENOMIC DNA]</scope>
</reference>
<dbReference type="InterPro" id="IPR000980">
    <property type="entry name" value="SH2"/>
</dbReference>
<dbReference type="Pfam" id="PF02865">
    <property type="entry name" value="STAT_int"/>
    <property type="match status" value="1"/>
</dbReference>
<dbReference type="GO" id="GO:0005829">
    <property type="term" value="C:cytosol"/>
    <property type="evidence" value="ECO:0007669"/>
    <property type="project" value="UniProtKB-ARBA"/>
</dbReference>
<dbReference type="Pfam" id="PF02864">
    <property type="entry name" value="STAT_bind"/>
    <property type="match status" value="2"/>
</dbReference>
<dbReference type="InterPro" id="IPR046994">
    <property type="entry name" value="STAT5_CC"/>
</dbReference>
<dbReference type="PROSITE" id="PS50001">
    <property type="entry name" value="SH2"/>
    <property type="match status" value="1"/>
</dbReference>
<dbReference type="InterPro" id="IPR013799">
    <property type="entry name" value="STAT_TF_prot_interaction"/>
</dbReference>
<evidence type="ECO:0000256" key="2">
    <source>
        <dbReference type="ARBA" id="ARBA00004123"/>
    </source>
</evidence>
<dbReference type="CDD" id="cd10420">
    <property type="entry name" value="SH2_STAT5b"/>
    <property type="match status" value="1"/>
</dbReference>
<dbReference type="SUPFAM" id="SSF47655">
    <property type="entry name" value="STAT"/>
    <property type="match status" value="1"/>
</dbReference>
<evidence type="ECO:0000256" key="11">
    <source>
        <dbReference type="ARBA" id="ARBA00023159"/>
    </source>
</evidence>
<gene>
    <name evidence="16" type="ORF">TREES_T100004391</name>
</gene>
<dbReference type="STRING" id="246437.L9JWK9"/>
<name>L9JWK9_TUPCH</name>
<evidence type="ECO:0000259" key="15">
    <source>
        <dbReference type="PROSITE" id="PS50001"/>
    </source>
</evidence>
<protein>
    <recommendedName>
        <fullName evidence="5">Signal transducer and activator of transcription 5B</fullName>
    </recommendedName>
</protein>
<evidence type="ECO:0000256" key="3">
    <source>
        <dbReference type="ARBA" id="ARBA00004496"/>
    </source>
</evidence>
<sequence length="1353" mass="150955">MAVWIQAQQLQGEALHQMQALYGQHFPIEVRHYLSQWIESQAWDSIDLDNPQENIKATQLLEGLVQELQKKAEHQVGEDGFLLKIKLGHYAKQLQNTYDRCPMELVRCIRHILYNEQRLVREANNGSSPAGSLADAMSQKHLQINQTFEELRLVTQDTENELKKLQQTQEYFIIQYQESLRIQAQFPPLAQLNPQERLSRETALQQKQVALEAWLQREAQTLQQYRVARPCVEVFPGSQQDLLCPFPQELAEKHQKTLQLLRKQQTIILDDELIQWKRRQQLAGNGGPPEGSLDVLQSWCEKLAEIIWQNRQQIRRAEHLCQQLPIPGPVEEMLAEVNATITDIISALVTSTFIIEKQPPQVLKTQTKFAATVRLLVGGKLNVHMNPPQVKATIISEQQAKALLKNENTRNDYSGEILNNCCVMEYHQATGTLSAHFRNMSLKRIKRSDRRGAESVTEEKFTILFESQFSVGGNELVFQVKTLSLPVVVIVHGSQDNNATATVLWDNAFAEPALIEAHLCLVCSDYSGEILNNCCVMEYHQATGTLSAHFRNMSLKRIKRSDRRGAESVTEEKFTILFESQFSVGGNELVFQVKTLSLPVVVIVHGSQDNNATATVLWDNAFAEPGRVPFAVPDKVLWPQLCEALNMKFKAEVQSNRGLTKENLVFLAQKLFHNSSSHLEDYNNMSVSWSQFNRENLPGRNYTFWQWFDGVMEVLKKHLKPHWNDGAILGFVNKQQAHDLLINKPDGTFLLRFSDSEIGGITIAWKFDSQERMFWNLMPFTTRDFSIRSLADRLGDLSYLIYVFPDRPKDEVYSKYYTPVPCEPATAKAVDGYVKPQIKQVVPEFVNASADAGASATYMDQAPSPAVCAPTHYNMYPQNPDSVLDTDGDFDLEDTMDVARRVEELLGRPMDNLSTFRNHLPLTKADQAQEEECRGQLLSPTSNQYHGEASLQATLLGLVALNKAYPGVLAPGGTARVTSTSPWPSPLPWPGHALGHVSPPEAKDPGALLLEALRSPGLRALEAGTAVELLDVFFGLEADGEELAEAIAAGNPGAPLPGRAAELREALEQGPRGLALRLWPKLQVVVTLDAGGQAEAVAALGALWCQGLAFFSPAYVASGAVVGLNLWPEQPCGLYLLPPGAPFIELLPVQNGAQEEAASTFLLAKAQKGKEYELVLTDHGSLTRCRLGDVVQVAGTHNQCPVVRFICRLGQALSVRGEDIGEDMFSEALGRAVGQWPGAKLLDHVCVESRVLDSSEGSAPHYEVFVELRGLRNLSEENRDKLDYCLQEASPHYKSLRFRGSVGPARVHLVGRGAFKALRAALAADPSSPFPPEMPRVLRHRHLAQFLQRKVVS</sequence>
<dbReference type="Pfam" id="PF25146">
    <property type="entry name" value="GH3_N_vert"/>
    <property type="match status" value="1"/>
</dbReference>
<dbReference type="Gene3D" id="3.30.505.10">
    <property type="entry name" value="SH2 domain"/>
    <property type="match status" value="1"/>
</dbReference>
<keyword evidence="7" id="KW-0597">Phosphoprotein</keyword>
<keyword evidence="13" id="KW-0539">Nucleus</keyword>
<dbReference type="InterPro" id="IPR012345">
    <property type="entry name" value="STAT_TF_DNA-bd_N"/>
</dbReference>
<dbReference type="Gene3D" id="1.10.532.10">
    <property type="entry name" value="STAT transcription factor, N-terminal domain"/>
    <property type="match status" value="1"/>
</dbReference>
<keyword evidence="12" id="KW-0804">Transcription</keyword>
<evidence type="ECO:0000256" key="1">
    <source>
        <dbReference type="ARBA" id="ARBA00002645"/>
    </source>
</evidence>
<dbReference type="FunFam" id="1.10.238.10:FF:000029">
    <property type="entry name" value="Signal transducer and transcription activator 6"/>
    <property type="match status" value="1"/>
</dbReference>
<reference evidence="17" key="2">
    <citation type="journal article" date="2013" name="Nat. Commun.">
        <title>Genome of the Chinese tree shrew.</title>
        <authorList>
            <person name="Fan Y."/>
            <person name="Huang Z.Y."/>
            <person name="Cao C.C."/>
            <person name="Chen C.S."/>
            <person name="Chen Y.X."/>
            <person name="Fan D.D."/>
            <person name="He J."/>
            <person name="Hou H.L."/>
            <person name="Hu L."/>
            <person name="Hu X.T."/>
            <person name="Jiang X.T."/>
            <person name="Lai R."/>
            <person name="Lang Y.S."/>
            <person name="Liang B."/>
            <person name="Liao S.G."/>
            <person name="Mu D."/>
            <person name="Ma Y.Y."/>
            <person name="Niu Y.Y."/>
            <person name="Sun X.Q."/>
            <person name="Xia J.Q."/>
            <person name="Xiao J."/>
            <person name="Xiong Z.Q."/>
            <person name="Xu L."/>
            <person name="Yang L."/>
            <person name="Zhang Y."/>
            <person name="Zhao W."/>
            <person name="Zhao X.D."/>
            <person name="Zheng Y.T."/>
            <person name="Zhou J.M."/>
            <person name="Zhu Y.B."/>
            <person name="Zhang G.J."/>
            <person name="Wang J."/>
            <person name="Yao Y.G."/>
        </authorList>
    </citation>
    <scope>NUCLEOTIDE SEQUENCE [LARGE SCALE GENOMIC DNA]</scope>
</reference>
<dbReference type="InParanoid" id="L9JWK9"/>
<dbReference type="SUPFAM" id="SSF49417">
    <property type="entry name" value="p53-like transcription factors"/>
    <property type="match status" value="2"/>
</dbReference>
<dbReference type="GO" id="GO:0003700">
    <property type="term" value="F:DNA-binding transcription factor activity"/>
    <property type="evidence" value="ECO:0007669"/>
    <property type="project" value="InterPro"/>
</dbReference>
<organism evidence="16 17">
    <name type="scientific">Tupaia chinensis</name>
    <name type="common">Chinese tree shrew</name>
    <name type="synonym">Tupaia belangeri chinensis</name>
    <dbReference type="NCBI Taxonomy" id="246437"/>
    <lineage>
        <taxon>Eukaryota</taxon>
        <taxon>Metazoa</taxon>
        <taxon>Chordata</taxon>
        <taxon>Craniata</taxon>
        <taxon>Vertebrata</taxon>
        <taxon>Euteleostomi</taxon>
        <taxon>Mammalia</taxon>
        <taxon>Eutheria</taxon>
        <taxon>Euarchontoglires</taxon>
        <taxon>Scandentia</taxon>
        <taxon>Tupaiidae</taxon>
        <taxon>Tupaia</taxon>
    </lineage>
</organism>
<keyword evidence="10" id="KW-0238">DNA-binding</keyword>
<evidence type="ECO:0000256" key="10">
    <source>
        <dbReference type="ARBA" id="ARBA00023125"/>
    </source>
</evidence>
<dbReference type="InterPro" id="IPR013801">
    <property type="entry name" value="STAT_TF_DNA-bd"/>
</dbReference>
<dbReference type="GO" id="GO:0007166">
    <property type="term" value="P:cell surface receptor signaling pathway"/>
    <property type="evidence" value="ECO:0007669"/>
    <property type="project" value="UniProtKB-ARBA"/>
</dbReference>